<evidence type="ECO:0000313" key="1">
    <source>
        <dbReference type="EMBL" id="CAG8827907.1"/>
    </source>
</evidence>
<organism evidence="1 2">
    <name type="scientific">Gigaspora margarita</name>
    <dbReference type="NCBI Taxonomy" id="4874"/>
    <lineage>
        <taxon>Eukaryota</taxon>
        <taxon>Fungi</taxon>
        <taxon>Fungi incertae sedis</taxon>
        <taxon>Mucoromycota</taxon>
        <taxon>Glomeromycotina</taxon>
        <taxon>Glomeromycetes</taxon>
        <taxon>Diversisporales</taxon>
        <taxon>Gigasporaceae</taxon>
        <taxon>Gigaspora</taxon>
    </lineage>
</organism>
<sequence length="96" mass="10673">MHQEKITLLIPALTVNPVRTIQQPLPARKIPVSTEVYSQTKALKAQKKDFANNGTMRKFSTDNAKLLPSKIVQLPVMHTSENTKSTKKLMTASTTP</sequence>
<reference evidence="1 2" key="1">
    <citation type="submission" date="2021-06" db="EMBL/GenBank/DDBJ databases">
        <authorList>
            <person name="Kallberg Y."/>
            <person name="Tangrot J."/>
            <person name="Rosling A."/>
        </authorList>
    </citation>
    <scope>NUCLEOTIDE SEQUENCE [LARGE SCALE GENOMIC DNA]</scope>
    <source>
        <strain evidence="1 2">120-4 pot B 10/14</strain>
    </source>
</reference>
<dbReference type="Proteomes" id="UP000789901">
    <property type="component" value="Unassembled WGS sequence"/>
</dbReference>
<protein>
    <submittedName>
        <fullName evidence="1">35209_t:CDS:1</fullName>
    </submittedName>
</protein>
<feature type="non-terminal residue" evidence="1">
    <location>
        <position position="96"/>
    </location>
</feature>
<proteinExistence type="predicted"/>
<gene>
    <name evidence="1" type="ORF">GMARGA_LOCUS29551</name>
</gene>
<comment type="caution">
    <text evidence="1">The sequence shown here is derived from an EMBL/GenBank/DDBJ whole genome shotgun (WGS) entry which is preliminary data.</text>
</comment>
<dbReference type="EMBL" id="CAJVQB010039964">
    <property type="protein sequence ID" value="CAG8827907.1"/>
    <property type="molecule type" value="Genomic_DNA"/>
</dbReference>
<keyword evidence="2" id="KW-1185">Reference proteome</keyword>
<accession>A0ABN7WDR2</accession>
<name>A0ABN7WDR2_GIGMA</name>
<evidence type="ECO:0000313" key="2">
    <source>
        <dbReference type="Proteomes" id="UP000789901"/>
    </source>
</evidence>